<dbReference type="Pfam" id="PF12831">
    <property type="entry name" value="FAD_oxidored"/>
    <property type="match status" value="1"/>
</dbReference>
<dbReference type="Gene3D" id="3.50.50.60">
    <property type="entry name" value="FAD/NAD(P)-binding domain"/>
    <property type="match status" value="1"/>
</dbReference>
<dbReference type="PANTHER" id="PTHR43498:SF1">
    <property type="entry name" value="COB--COM HETERODISULFIDE REDUCTASE IRON-SULFUR SUBUNIT A"/>
    <property type="match status" value="1"/>
</dbReference>
<keyword evidence="1" id="KW-0004">4Fe-4S</keyword>
<organism evidence="6 7">
    <name type="scientific">Amycolatopsis endophytica</name>
    <dbReference type="NCBI Taxonomy" id="860233"/>
    <lineage>
        <taxon>Bacteria</taxon>
        <taxon>Bacillati</taxon>
        <taxon>Actinomycetota</taxon>
        <taxon>Actinomycetes</taxon>
        <taxon>Pseudonocardiales</taxon>
        <taxon>Pseudonocardiaceae</taxon>
        <taxon>Amycolatopsis</taxon>
    </lineage>
</organism>
<evidence type="ECO:0000256" key="4">
    <source>
        <dbReference type="ARBA" id="ARBA00023004"/>
    </source>
</evidence>
<evidence type="ECO:0000313" key="6">
    <source>
        <dbReference type="EMBL" id="NYI93025.1"/>
    </source>
</evidence>
<dbReference type="EMBL" id="JACCFK010000002">
    <property type="protein sequence ID" value="NYI93025.1"/>
    <property type="molecule type" value="Genomic_DNA"/>
</dbReference>
<evidence type="ECO:0000256" key="2">
    <source>
        <dbReference type="ARBA" id="ARBA00022723"/>
    </source>
</evidence>
<evidence type="ECO:0000256" key="3">
    <source>
        <dbReference type="ARBA" id="ARBA00023002"/>
    </source>
</evidence>
<dbReference type="SUPFAM" id="SSF51905">
    <property type="entry name" value="FAD/NAD(P)-binding domain"/>
    <property type="match status" value="1"/>
</dbReference>
<comment type="caution">
    <text evidence="6">The sequence shown here is derived from an EMBL/GenBank/DDBJ whole genome shotgun (WGS) entry which is preliminary data.</text>
</comment>
<accession>A0A853BE23</accession>
<proteinExistence type="predicted"/>
<dbReference type="InterPro" id="IPR039650">
    <property type="entry name" value="HdrA-like"/>
</dbReference>
<dbReference type="Proteomes" id="UP000549616">
    <property type="component" value="Unassembled WGS sequence"/>
</dbReference>
<evidence type="ECO:0000313" key="7">
    <source>
        <dbReference type="Proteomes" id="UP000549616"/>
    </source>
</evidence>
<keyword evidence="3" id="KW-0560">Oxidoreductase</keyword>
<dbReference type="InterPro" id="IPR036188">
    <property type="entry name" value="FAD/NAD-bd_sf"/>
</dbReference>
<dbReference type="PANTHER" id="PTHR43498">
    <property type="entry name" value="FERREDOXIN:COB-COM HETERODISULFIDE REDUCTASE SUBUNIT A"/>
    <property type="match status" value="1"/>
</dbReference>
<evidence type="ECO:0000256" key="5">
    <source>
        <dbReference type="ARBA" id="ARBA00023014"/>
    </source>
</evidence>
<name>A0A853BE23_9PSEU</name>
<keyword evidence="5" id="KW-0411">Iron-sulfur</keyword>
<dbReference type="PRINTS" id="PR00411">
    <property type="entry name" value="PNDRDTASEI"/>
</dbReference>
<dbReference type="GO" id="GO:0046872">
    <property type="term" value="F:metal ion binding"/>
    <property type="evidence" value="ECO:0007669"/>
    <property type="project" value="UniProtKB-KW"/>
</dbReference>
<dbReference type="RefSeq" id="WP_312861236.1">
    <property type="nucleotide sequence ID" value="NZ_JACCFK010000002.1"/>
</dbReference>
<keyword evidence="7" id="KW-1185">Reference proteome</keyword>
<keyword evidence="4" id="KW-0408">Iron</keyword>
<keyword evidence="2" id="KW-0479">Metal-binding</keyword>
<sequence length="465" mass="48738">MRTERASLPQLSAKDTVHVPDAELPVRSSADVVVAGGGPAGFCAAIAAARAGAEVVLVERGPFLGGTATGAMVASFMGFYWRDVLVGGGIGKEITERLVAAGGATGFTPYVLAEAAETPLRVRTFPFDPEVLKLVLDDMAAEAGIEVRLHTQAVSPVTRDGAVHGLVTQGLYEPEAVSAPVVVDATGNAVVSRRCGCRTENSAHDRRERQPMTMMARLSSVDTQRFRALDRAEKRRLARLGVETGELAQQLLSVVSAPHGDDAFILMTRVTGLDGADSQDLSRAEIAGRAQVRSVLTFLRRTVPGFERAHLSALAPWIGVRETWRIVGDYLLTEADVLAGTQFPDAIAQAGGPLDVHDNASGLRLVEPPAPFSVPYRSLLPLEVDGLLVAGRCLSATGTAMGAARHMGTAMATGHAAGVAAALAADLGVLPRLVPADRIRTVLRGQGAIVDRPSAAAPLTEAAHR</sequence>
<evidence type="ECO:0000256" key="1">
    <source>
        <dbReference type="ARBA" id="ARBA00022485"/>
    </source>
</evidence>
<reference evidence="6 7" key="1">
    <citation type="submission" date="2020-07" db="EMBL/GenBank/DDBJ databases">
        <title>Sequencing the genomes of 1000 actinobacteria strains.</title>
        <authorList>
            <person name="Klenk H.-P."/>
        </authorList>
    </citation>
    <scope>NUCLEOTIDE SEQUENCE [LARGE SCALE GENOMIC DNA]</scope>
    <source>
        <strain evidence="6 7">DSM 104006</strain>
    </source>
</reference>
<dbReference type="GO" id="GO:0051539">
    <property type="term" value="F:4 iron, 4 sulfur cluster binding"/>
    <property type="evidence" value="ECO:0007669"/>
    <property type="project" value="UniProtKB-KW"/>
</dbReference>
<dbReference type="AlphaFoldDB" id="A0A853BE23"/>
<protein>
    <submittedName>
        <fullName evidence="6">Ribulose 1,5-bisphosphate synthetase/thiazole synthase</fullName>
    </submittedName>
</protein>
<dbReference type="GO" id="GO:0016491">
    <property type="term" value="F:oxidoreductase activity"/>
    <property type="evidence" value="ECO:0007669"/>
    <property type="project" value="UniProtKB-KW"/>
</dbReference>
<gene>
    <name evidence="6" type="ORF">HNR02_006400</name>
</gene>